<organism evidence="1 2">
    <name type="scientific">Pistacia integerrima</name>
    <dbReference type="NCBI Taxonomy" id="434235"/>
    <lineage>
        <taxon>Eukaryota</taxon>
        <taxon>Viridiplantae</taxon>
        <taxon>Streptophyta</taxon>
        <taxon>Embryophyta</taxon>
        <taxon>Tracheophyta</taxon>
        <taxon>Spermatophyta</taxon>
        <taxon>Magnoliopsida</taxon>
        <taxon>eudicotyledons</taxon>
        <taxon>Gunneridae</taxon>
        <taxon>Pentapetalae</taxon>
        <taxon>rosids</taxon>
        <taxon>malvids</taxon>
        <taxon>Sapindales</taxon>
        <taxon>Anacardiaceae</taxon>
        <taxon>Pistacia</taxon>
    </lineage>
</organism>
<dbReference type="Proteomes" id="UP001163603">
    <property type="component" value="Chromosome 4"/>
</dbReference>
<sequence length="97" mass="11090">MMLLVGCAFDTVNEEVKIYLKVQGALDAKQELEKIKNKMADIEKQKEKLEKVINATGYQEKVPSHIQEENAAKLAKLLQECEFFEKESSRLEAEMGQ</sequence>
<dbReference type="EMBL" id="CM047739">
    <property type="protein sequence ID" value="KAJ0043783.1"/>
    <property type="molecule type" value="Genomic_DNA"/>
</dbReference>
<evidence type="ECO:0000313" key="2">
    <source>
        <dbReference type="Proteomes" id="UP001163603"/>
    </source>
</evidence>
<gene>
    <name evidence="1" type="ORF">Pint_17730</name>
</gene>
<proteinExistence type="predicted"/>
<protein>
    <submittedName>
        <fullName evidence="1">Uncharacterized protein</fullName>
    </submittedName>
</protein>
<comment type="caution">
    <text evidence="1">The sequence shown here is derived from an EMBL/GenBank/DDBJ whole genome shotgun (WGS) entry which is preliminary data.</text>
</comment>
<reference evidence="2" key="1">
    <citation type="journal article" date="2023" name="G3 (Bethesda)">
        <title>Genome assembly and association tests identify interacting loci associated with vigor, precocity, and sex in interspecific pistachio rootstocks.</title>
        <authorList>
            <person name="Palmer W."/>
            <person name="Jacygrad E."/>
            <person name="Sagayaradj S."/>
            <person name="Cavanaugh K."/>
            <person name="Han R."/>
            <person name="Bertier L."/>
            <person name="Beede B."/>
            <person name="Kafkas S."/>
            <person name="Golino D."/>
            <person name="Preece J."/>
            <person name="Michelmore R."/>
        </authorList>
    </citation>
    <scope>NUCLEOTIDE SEQUENCE [LARGE SCALE GENOMIC DNA]</scope>
</reference>
<name>A0ACC0YYR7_9ROSI</name>
<evidence type="ECO:0000313" key="1">
    <source>
        <dbReference type="EMBL" id="KAJ0043783.1"/>
    </source>
</evidence>
<keyword evidence="2" id="KW-1185">Reference proteome</keyword>
<accession>A0ACC0YYR7</accession>